<organism evidence="4 5">
    <name type="scientific">Synchytrium endobioticum</name>
    <dbReference type="NCBI Taxonomy" id="286115"/>
    <lineage>
        <taxon>Eukaryota</taxon>
        <taxon>Fungi</taxon>
        <taxon>Fungi incertae sedis</taxon>
        <taxon>Chytridiomycota</taxon>
        <taxon>Chytridiomycota incertae sedis</taxon>
        <taxon>Chytridiomycetes</taxon>
        <taxon>Synchytriales</taxon>
        <taxon>Synchytriaceae</taxon>
        <taxon>Synchytrium</taxon>
    </lineage>
</organism>
<keyword evidence="1" id="KW-0433">Leucine-rich repeat</keyword>
<evidence type="ECO:0000256" key="1">
    <source>
        <dbReference type="ARBA" id="ARBA00022614"/>
    </source>
</evidence>
<protein>
    <recommendedName>
        <fullName evidence="6">BTB domain-containing protein</fullName>
    </recommendedName>
</protein>
<dbReference type="SUPFAM" id="SSF52047">
    <property type="entry name" value="RNI-like"/>
    <property type="match status" value="1"/>
</dbReference>
<evidence type="ECO:0000313" key="5">
    <source>
        <dbReference type="Proteomes" id="UP000320475"/>
    </source>
</evidence>
<proteinExistence type="predicted"/>
<dbReference type="OrthoDB" id="333024at2759"/>
<evidence type="ECO:0008006" key="6">
    <source>
        <dbReference type="Google" id="ProtNLM"/>
    </source>
</evidence>
<evidence type="ECO:0000256" key="3">
    <source>
        <dbReference type="SAM" id="MobiDB-lite"/>
    </source>
</evidence>
<dbReference type="AlphaFoldDB" id="A0A507D7G3"/>
<dbReference type="EMBL" id="QEAM01000081">
    <property type="protein sequence ID" value="TPX47267.1"/>
    <property type="molecule type" value="Genomic_DNA"/>
</dbReference>
<feature type="region of interest" description="Disordered" evidence="3">
    <location>
        <begin position="155"/>
        <end position="211"/>
    </location>
</feature>
<dbReference type="Proteomes" id="UP000320475">
    <property type="component" value="Unassembled WGS sequence"/>
</dbReference>
<dbReference type="VEuPathDB" id="FungiDB:SeMB42_g07948"/>
<sequence length="936" mass="103171">MPTPPIGLNVVKYPAPTDIHLQHHNLPELTSLKQTNHGPDQVEVQSLVPNAVRKVAISGNASLSKSPSISTSALISTSQSSASRWESSNVKAAFPQQQQIKPLPFKSKSQTVSEKLPILKNMTHSKIAELSSTALLDELASEKVYSKLKRQAELPHLPQHASSSPSSLLASSSESSTHVSSSPTRLSATRHNSTASTPPLELPSAAEPTSFSSGSVVADRLTQLQAAIRNVSGCTAEPVRIVSGAAEFHDRIQIYVPVQLLKVSGTLSHIHASMKPFREGRTSRIELPKLDPIVLLDAIEYMSATSRGEEEKFSPAQAHLLELMDAAVYLDLPGLVNICGQQVALHLFDVESFGDLTSACIRNILRRAMIPQLCWAERGIFDTQNNPTIRSIWHSRYLNFLENYSDSIPPLPIDSRNEAIKHYVEMSLSAPLSKPQVEALLYVLQLEGPNIQELNIGTAPWEACGSRQRMRRILNLLPACRKVTVTLRKLNPSLLNDVVSDATAWKRCLTLEIPVRESVGLIPLAYSQPQERIDAKSMDRGGMAVMIQKGMYLEVTDSHTSARQVHSARQQHQQANIEAILPISVKLLPSTTGFSRQEVDSFLAISTRVYISELDMRNVLISQQFHSRLCSLLQSETTRLTILNLSNTHIPNTVFITLFQSLHSYQYLIDLDISSNLNSIDSSSQQTEAAQYLSKYMMSPNCRLQRLDVSSTRLGASGLLSLLEGVGQCKPLQHLNLANTDMAPVSSALHRCVINKPLKFLDLSGNSLPPRMLLTVLGNGTTTSILDCVEILNLNGCLWNEEAIESLSRSLGHFQCKVKKLHLAGDSLTHALEDNGCTIVAKGLQTNTSLMYLDVTNQQISDFGMNEILHARKPLSYIIAKNNCITQDTIKVLSNYISKYVSAEKMLYVDLRGNFIKNSELLSYNNAIVLTGTQRP</sequence>
<accession>A0A507D7G3</accession>
<comment type="caution">
    <text evidence="4">The sequence shown here is derived from an EMBL/GenBank/DDBJ whole genome shotgun (WGS) entry which is preliminary data.</text>
</comment>
<evidence type="ECO:0000313" key="4">
    <source>
        <dbReference type="EMBL" id="TPX47267.1"/>
    </source>
</evidence>
<name>A0A507D7G3_9FUNG</name>
<feature type="compositionally biased region" description="Low complexity" evidence="3">
    <location>
        <begin position="155"/>
        <end position="187"/>
    </location>
</feature>
<gene>
    <name evidence="4" type="ORF">SeLEV6574_g02763</name>
</gene>
<dbReference type="InterPro" id="IPR011333">
    <property type="entry name" value="SKP1/BTB/POZ_sf"/>
</dbReference>
<dbReference type="SMART" id="SM00368">
    <property type="entry name" value="LRR_RI"/>
    <property type="match status" value="2"/>
</dbReference>
<reference evidence="4 5" key="1">
    <citation type="journal article" date="2019" name="Sci. Rep.">
        <title>Comparative genomics of chytrid fungi reveal insights into the obligate biotrophic and pathogenic lifestyle of Synchytrium endobioticum.</title>
        <authorList>
            <person name="van de Vossenberg B.T.L.H."/>
            <person name="Warris S."/>
            <person name="Nguyen H.D.T."/>
            <person name="van Gent-Pelzer M.P.E."/>
            <person name="Joly D.L."/>
            <person name="van de Geest H.C."/>
            <person name="Bonants P.J.M."/>
            <person name="Smith D.S."/>
            <person name="Levesque C.A."/>
            <person name="van der Lee T.A.J."/>
        </authorList>
    </citation>
    <scope>NUCLEOTIDE SEQUENCE [LARGE SCALE GENOMIC DNA]</scope>
    <source>
        <strain evidence="4 5">LEV6574</strain>
    </source>
</reference>
<dbReference type="PANTHER" id="PTHR24106">
    <property type="entry name" value="NACHT, LRR AND CARD DOMAINS-CONTAINING"/>
    <property type="match status" value="1"/>
</dbReference>
<evidence type="ECO:0000256" key="2">
    <source>
        <dbReference type="ARBA" id="ARBA00022737"/>
    </source>
</evidence>
<dbReference type="VEuPathDB" id="FungiDB:SeMB42_g07949"/>
<keyword evidence="2" id="KW-0677">Repeat</keyword>
<dbReference type="InterPro" id="IPR032675">
    <property type="entry name" value="LRR_dom_sf"/>
</dbReference>
<dbReference type="InterPro" id="IPR051261">
    <property type="entry name" value="NLR"/>
</dbReference>
<dbReference type="Gene3D" id="3.30.710.10">
    <property type="entry name" value="Potassium Channel Kv1.1, Chain A"/>
    <property type="match status" value="1"/>
</dbReference>
<dbReference type="Gene3D" id="3.80.10.10">
    <property type="entry name" value="Ribonuclease Inhibitor"/>
    <property type="match status" value="1"/>
</dbReference>